<evidence type="ECO:0000313" key="2">
    <source>
        <dbReference type="EMBL" id="GIY57927.1"/>
    </source>
</evidence>
<feature type="transmembrane region" description="Helical" evidence="1">
    <location>
        <begin position="53"/>
        <end position="72"/>
    </location>
</feature>
<protein>
    <recommendedName>
        <fullName evidence="4">Gustatory receptor</fullName>
    </recommendedName>
</protein>
<sequence>MENVVEMILNSTKLFQEIENVLSFSVFLGYVLVFVNFLNLISINVSDFVWPFVNFRIAASVIIFLWTLYNFFKLTLVGTRVIDVCDEWKTMQKNIVKNCTRMRVNNIDDVTYLLMVMEVTKIDIAFTGWGMFQLDRKLLLTMMEAIISYSVLIATL</sequence>
<name>A0AAV4UJK1_9ARAC</name>
<keyword evidence="1" id="KW-0472">Membrane</keyword>
<feature type="transmembrane region" description="Helical" evidence="1">
    <location>
        <begin position="110"/>
        <end position="132"/>
    </location>
</feature>
<evidence type="ECO:0000256" key="1">
    <source>
        <dbReference type="SAM" id="Phobius"/>
    </source>
</evidence>
<accession>A0AAV4UJK1</accession>
<proteinExistence type="predicted"/>
<organism evidence="2 3">
    <name type="scientific">Caerostris darwini</name>
    <dbReference type="NCBI Taxonomy" id="1538125"/>
    <lineage>
        <taxon>Eukaryota</taxon>
        <taxon>Metazoa</taxon>
        <taxon>Ecdysozoa</taxon>
        <taxon>Arthropoda</taxon>
        <taxon>Chelicerata</taxon>
        <taxon>Arachnida</taxon>
        <taxon>Araneae</taxon>
        <taxon>Araneomorphae</taxon>
        <taxon>Entelegynae</taxon>
        <taxon>Araneoidea</taxon>
        <taxon>Araneidae</taxon>
        <taxon>Caerostris</taxon>
    </lineage>
</organism>
<dbReference type="Proteomes" id="UP001054837">
    <property type="component" value="Unassembled WGS sequence"/>
</dbReference>
<dbReference type="AlphaFoldDB" id="A0AAV4UJK1"/>
<feature type="transmembrane region" description="Helical" evidence="1">
    <location>
        <begin position="21"/>
        <end position="41"/>
    </location>
</feature>
<keyword evidence="1" id="KW-0812">Transmembrane</keyword>
<keyword evidence="1" id="KW-1133">Transmembrane helix</keyword>
<gene>
    <name evidence="2" type="primary">AVEN_35718_1</name>
    <name evidence="2" type="ORF">CDAR_451541</name>
</gene>
<comment type="caution">
    <text evidence="2">The sequence shown here is derived from an EMBL/GenBank/DDBJ whole genome shotgun (WGS) entry which is preliminary data.</text>
</comment>
<keyword evidence="3" id="KW-1185">Reference proteome</keyword>
<evidence type="ECO:0000313" key="3">
    <source>
        <dbReference type="Proteomes" id="UP001054837"/>
    </source>
</evidence>
<reference evidence="2 3" key="1">
    <citation type="submission" date="2021-06" db="EMBL/GenBank/DDBJ databases">
        <title>Caerostris darwini draft genome.</title>
        <authorList>
            <person name="Kono N."/>
            <person name="Arakawa K."/>
        </authorList>
    </citation>
    <scope>NUCLEOTIDE SEQUENCE [LARGE SCALE GENOMIC DNA]</scope>
</reference>
<evidence type="ECO:0008006" key="4">
    <source>
        <dbReference type="Google" id="ProtNLM"/>
    </source>
</evidence>
<dbReference type="EMBL" id="BPLQ01011448">
    <property type="protein sequence ID" value="GIY57927.1"/>
    <property type="molecule type" value="Genomic_DNA"/>
</dbReference>